<evidence type="ECO:0000313" key="3">
    <source>
        <dbReference type="EMBL" id="MRW90064.1"/>
    </source>
</evidence>
<dbReference type="RefSeq" id="WP_154375183.1">
    <property type="nucleotide sequence ID" value="NZ_WKJK01000004.1"/>
</dbReference>
<dbReference type="PANTHER" id="PTHR43968">
    <property type="match status" value="1"/>
</dbReference>
<dbReference type="Pfam" id="PF13409">
    <property type="entry name" value="GST_N_2"/>
    <property type="match status" value="1"/>
</dbReference>
<accession>A0A6I2L010</accession>
<evidence type="ECO:0000259" key="1">
    <source>
        <dbReference type="PROSITE" id="PS50404"/>
    </source>
</evidence>
<dbReference type="Pfam" id="PF13410">
    <property type="entry name" value="GST_C_2"/>
    <property type="match status" value="1"/>
</dbReference>
<dbReference type="SFLD" id="SFLDS00019">
    <property type="entry name" value="Glutathione_Transferase_(cytos"/>
    <property type="match status" value="1"/>
</dbReference>
<dbReference type="InterPro" id="IPR040079">
    <property type="entry name" value="Glutathione_S-Trfase"/>
</dbReference>
<reference evidence="3 4" key="1">
    <citation type="submission" date="2019-11" db="EMBL/GenBank/DDBJ databases">
        <title>Novel species isolated from a subtropical stream in China.</title>
        <authorList>
            <person name="Lu H."/>
        </authorList>
    </citation>
    <scope>NUCLEOTIDE SEQUENCE [LARGE SCALE GENOMIC DNA]</scope>
    <source>
        <strain evidence="3 4">FT80W</strain>
    </source>
</reference>
<dbReference type="InterPro" id="IPR036249">
    <property type="entry name" value="Thioredoxin-like_sf"/>
</dbReference>
<dbReference type="PROSITE" id="PS50404">
    <property type="entry name" value="GST_NTER"/>
    <property type="match status" value="1"/>
</dbReference>
<dbReference type="InterPro" id="IPR004045">
    <property type="entry name" value="Glutathione_S-Trfase_N"/>
</dbReference>
<evidence type="ECO:0000259" key="2">
    <source>
        <dbReference type="PROSITE" id="PS50405"/>
    </source>
</evidence>
<dbReference type="Proteomes" id="UP000433309">
    <property type="component" value="Unassembled WGS sequence"/>
</dbReference>
<dbReference type="SUPFAM" id="SSF52833">
    <property type="entry name" value="Thioredoxin-like"/>
    <property type="match status" value="1"/>
</dbReference>
<dbReference type="InterPro" id="IPR010987">
    <property type="entry name" value="Glutathione-S-Trfase_C-like"/>
</dbReference>
<organism evidence="3 4">
    <name type="scientific">Duganella guangzhouensis</name>
    <dbReference type="NCBI Taxonomy" id="2666084"/>
    <lineage>
        <taxon>Bacteria</taxon>
        <taxon>Pseudomonadati</taxon>
        <taxon>Pseudomonadota</taxon>
        <taxon>Betaproteobacteria</taxon>
        <taxon>Burkholderiales</taxon>
        <taxon>Oxalobacteraceae</taxon>
        <taxon>Telluria group</taxon>
        <taxon>Duganella</taxon>
    </lineage>
</organism>
<dbReference type="SFLD" id="SFLDG00358">
    <property type="entry name" value="Main_(cytGST)"/>
    <property type="match status" value="1"/>
</dbReference>
<sequence length="218" mass="24563">MKPRLISTKLCPYAQRCAIVLAHKNVAHEIEFIDLNNPPAWFQDVSPLKKVPALVVGVHAFFGSSVINEYLDAQYPQPLHPINDLEKAVNRSWIEFGGECLSDIGAMMLSKTEQDATNARAALLNKFDHLEKVVGTGPYFNGSSFSLVDAAYAPSFQRIDYLNALWPGAWDAQRHPKTIAWKDNLLLHPAVVESTIGGLRELFYDFIRRREGYATRFM</sequence>
<gene>
    <name evidence="3" type="ORF">GJ699_08725</name>
</gene>
<dbReference type="PANTHER" id="PTHR43968:SF6">
    <property type="entry name" value="GLUTATHIONE S-TRANSFERASE OMEGA"/>
    <property type="match status" value="1"/>
</dbReference>
<dbReference type="PROSITE" id="PS50405">
    <property type="entry name" value="GST_CTER"/>
    <property type="match status" value="1"/>
</dbReference>
<dbReference type="Gene3D" id="3.40.30.10">
    <property type="entry name" value="Glutaredoxin"/>
    <property type="match status" value="1"/>
</dbReference>
<dbReference type="SUPFAM" id="SSF47616">
    <property type="entry name" value="GST C-terminal domain-like"/>
    <property type="match status" value="1"/>
</dbReference>
<feature type="domain" description="GST N-terminal" evidence="1">
    <location>
        <begin position="1"/>
        <end position="79"/>
    </location>
</feature>
<protein>
    <submittedName>
        <fullName evidence="3">Glutathione S-transferase family protein</fullName>
    </submittedName>
</protein>
<dbReference type="InterPro" id="IPR050983">
    <property type="entry name" value="GST_Omega/HSP26"/>
</dbReference>
<dbReference type="EMBL" id="WKJK01000004">
    <property type="protein sequence ID" value="MRW90064.1"/>
    <property type="molecule type" value="Genomic_DNA"/>
</dbReference>
<feature type="domain" description="GST C-terminal" evidence="2">
    <location>
        <begin position="83"/>
        <end position="206"/>
    </location>
</feature>
<proteinExistence type="predicted"/>
<evidence type="ECO:0000313" key="4">
    <source>
        <dbReference type="Proteomes" id="UP000433309"/>
    </source>
</evidence>
<dbReference type="CDD" id="cd00299">
    <property type="entry name" value="GST_C_family"/>
    <property type="match status" value="1"/>
</dbReference>
<dbReference type="Gene3D" id="1.20.1050.10">
    <property type="match status" value="1"/>
</dbReference>
<comment type="caution">
    <text evidence="3">The sequence shown here is derived from an EMBL/GenBank/DDBJ whole genome shotgun (WGS) entry which is preliminary data.</text>
</comment>
<dbReference type="GO" id="GO:0005737">
    <property type="term" value="C:cytoplasm"/>
    <property type="evidence" value="ECO:0007669"/>
    <property type="project" value="TreeGrafter"/>
</dbReference>
<name>A0A6I2L010_9BURK</name>
<keyword evidence="4" id="KW-1185">Reference proteome</keyword>
<dbReference type="AlphaFoldDB" id="A0A6I2L010"/>
<dbReference type="GO" id="GO:0016740">
    <property type="term" value="F:transferase activity"/>
    <property type="evidence" value="ECO:0007669"/>
    <property type="project" value="UniProtKB-KW"/>
</dbReference>
<keyword evidence="3" id="KW-0808">Transferase</keyword>
<dbReference type="InterPro" id="IPR036282">
    <property type="entry name" value="Glutathione-S-Trfase_C_sf"/>
</dbReference>